<keyword evidence="2" id="KW-0812">Transmembrane</keyword>
<evidence type="ECO:0000313" key="3">
    <source>
        <dbReference type="EMBL" id="RVU42734.1"/>
    </source>
</evidence>
<evidence type="ECO:0000256" key="1">
    <source>
        <dbReference type="SAM" id="MobiDB-lite"/>
    </source>
</evidence>
<dbReference type="EMBL" id="SADD01000009">
    <property type="protein sequence ID" value="RVU42734.1"/>
    <property type="molecule type" value="Genomic_DNA"/>
</dbReference>
<gene>
    <name evidence="3" type="ORF">EA187_14565</name>
</gene>
<dbReference type="RefSeq" id="WP_115605766.1">
    <property type="nucleotide sequence ID" value="NZ_SADD01000009.1"/>
</dbReference>
<comment type="caution">
    <text evidence="3">The sequence shown here is derived from an EMBL/GenBank/DDBJ whole genome shotgun (WGS) entry which is preliminary data.</text>
</comment>
<sequence>MSDKDQELNEDEYAALLRDLEGRASSGGDKGAKAPAAEEAGGSDEDLEAFLASLEEDAESRASAKVKTATAERAEDPFAAEFEKLTKESDLVLADEPEEGGEGAAQEQEEKLSWKERREQKRQAKEAERAEAAAAKEAERQAAQDAKAAEKQAKAEAKMKAEGERGVGQRAARALGRVALWYGPAMIFWWVLGAFAAAWISAGWLIAAVVTMFVFGIPAIIKNKVQRGAYRHWVLGISLLGVVGLVAPMPNLAGETLSHYGYWPSAAVAEISGQPVDSGLVRAHAGVSEFVGGLLTSGEVAWQARRLGTDLPLGTSAPATEVPAGDAPASDAPAGETPGGETPGGAAESGEAPAAL</sequence>
<feature type="transmembrane region" description="Helical" evidence="2">
    <location>
        <begin position="233"/>
        <end position="250"/>
    </location>
</feature>
<protein>
    <recommendedName>
        <fullName evidence="5">Cell division protein FtsK</fullName>
    </recommendedName>
</protein>
<organism evidence="3 4">
    <name type="scientific">Lujinxingia sediminis</name>
    <dbReference type="NCBI Taxonomy" id="2480984"/>
    <lineage>
        <taxon>Bacteria</taxon>
        <taxon>Deltaproteobacteria</taxon>
        <taxon>Bradymonadales</taxon>
        <taxon>Lujinxingiaceae</taxon>
        <taxon>Lujinxingia</taxon>
    </lineage>
</organism>
<feature type="transmembrane region" description="Helical" evidence="2">
    <location>
        <begin position="198"/>
        <end position="221"/>
    </location>
</feature>
<feature type="compositionally biased region" description="Low complexity" evidence="1">
    <location>
        <begin position="23"/>
        <end position="40"/>
    </location>
</feature>
<feature type="compositionally biased region" description="Low complexity" evidence="1">
    <location>
        <begin position="323"/>
        <end position="336"/>
    </location>
</feature>
<feature type="region of interest" description="Disordered" evidence="1">
    <location>
        <begin position="312"/>
        <end position="356"/>
    </location>
</feature>
<keyword evidence="2" id="KW-1133">Transmembrane helix</keyword>
<feature type="transmembrane region" description="Helical" evidence="2">
    <location>
        <begin position="174"/>
        <end position="192"/>
    </location>
</feature>
<dbReference type="Proteomes" id="UP000282926">
    <property type="component" value="Unassembled WGS sequence"/>
</dbReference>
<feature type="compositionally biased region" description="Basic and acidic residues" evidence="1">
    <location>
        <begin position="108"/>
        <end position="163"/>
    </location>
</feature>
<feature type="compositionally biased region" description="Basic and acidic residues" evidence="1">
    <location>
        <begin position="70"/>
        <end position="90"/>
    </location>
</feature>
<accession>A0ABY0CR81</accession>
<proteinExistence type="predicted"/>
<evidence type="ECO:0000256" key="2">
    <source>
        <dbReference type="SAM" id="Phobius"/>
    </source>
</evidence>
<feature type="compositionally biased region" description="Acidic residues" evidence="1">
    <location>
        <begin position="41"/>
        <end position="58"/>
    </location>
</feature>
<name>A0ABY0CR81_9DELT</name>
<feature type="region of interest" description="Disordered" evidence="1">
    <location>
        <begin position="17"/>
        <end position="163"/>
    </location>
</feature>
<reference evidence="3 4" key="1">
    <citation type="submission" date="2019-01" db="EMBL/GenBank/DDBJ databases">
        <title>Lujinxingia litoralis gen. nov., sp. nov. and Lujinxingia sediminis gen. nov., sp. nov., new members in the order Bradymonadales, isolated from coastal sediment.</title>
        <authorList>
            <person name="Li C.-M."/>
        </authorList>
    </citation>
    <scope>NUCLEOTIDE SEQUENCE [LARGE SCALE GENOMIC DNA]</scope>
    <source>
        <strain evidence="3 4">SEH01</strain>
    </source>
</reference>
<keyword evidence="2" id="KW-0472">Membrane</keyword>
<evidence type="ECO:0000313" key="4">
    <source>
        <dbReference type="Proteomes" id="UP000282926"/>
    </source>
</evidence>
<keyword evidence="4" id="KW-1185">Reference proteome</keyword>
<evidence type="ECO:0008006" key="5">
    <source>
        <dbReference type="Google" id="ProtNLM"/>
    </source>
</evidence>
<feature type="compositionally biased region" description="Low complexity" evidence="1">
    <location>
        <begin position="344"/>
        <end position="356"/>
    </location>
</feature>